<feature type="region of interest" description="Disordered" evidence="1">
    <location>
        <begin position="297"/>
        <end position="543"/>
    </location>
</feature>
<accession>A0ABP1FRW8</accession>
<feature type="region of interest" description="Disordered" evidence="1">
    <location>
        <begin position="182"/>
        <end position="202"/>
    </location>
</feature>
<sequence length="543" mass="57138">MFDIVESLQGPSRAALDSDDDTKGQASSSTEKPAGQPAGRFSLWGMATALAENVKKSTADIAASVKDTDWRAELETFGKGVADDSHEAQEIMHKGLSSLESFPRQATAHLPAGLGAGLEGFGEHISGGVDPTLVQQRINKRLSEVGTGLRGIGTSMFTGTRELLEHVTEAISSELDSIEGMAARNKPQHSRSGSRLSASGSSAKYSRLEAEISAMQRNSSTYCDEPEDSADYRAWLDTFDLAGRKPDIDGIIAENAFMAELQARIVPLIVQYNDFWTRYFYQLHKLQQKHAQRQKLAQRAQATTEDEIAWDDDTPGPSPAASPQQPAKTETTPADKGVERVGARRSPPPPLPLVPTVVSTSVSEGQDGKESEEVEASSIAAKGSEEHSDVETSTASEGSSGGAPWTVVTSPRKGSQDDEVTSQAKAAEPPASATPSTSALETPSGDSAPAAVAPSAPATGAVSSLAKATAHDAQAPKEDVPAPQEKEAVQPGPVAKGTVAEPKKPATPAADDDDEDLEISDEEGLAAEGEGSEVDEDWGGDWE</sequence>
<feature type="compositionally biased region" description="Acidic residues" evidence="1">
    <location>
        <begin position="304"/>
        <end position="314"/>
    </location>
</feature>
<feature type="compositionally biased region" description="Low complexity" evidence="1">
    <location>
        <begin position="354"/>
        <end position="363"/>
    </location>
</feature>
<gene>
    <name evidence="3" type="primary">g3947</name>
    <name evidence="3" type="ORF">VP750_LOCUS3365</name>
</gene>
<feature type="domain" description="BSD" evidence="2">
    <location>
        <begin position="235"/>
        <end position="287"/>
    </location>
</feature>
<dbReference type="PANTHER" id="PTHR16019">
    <property type="entry name" value="SYNAPSE-ASSOCIATED PROTEIN"/>
    <property type="match status" value="1"/>
</dbReference>
<dbReference type="SUPFAM" id="SSF140383">
    <property type="entry name" value="BSD domain-like"/>
    <property type="match status" value="1"/>
</dbReference>
<dbReference type="InterPro" id="IPR005607">
    <property type="entry name" value="BSD_dom"/>
</dbReference>
<dbReference type="InterPro" id="IPR035925">
    <property type="entry name" value="BSD_dom_sf"/>
</dbReference>
<comment type="caution">
    <text evidence="3">The sequence shown here is derived from an EMBL/GenBank/DDBJ whole genome shotgun (WGS) entry which is preliminary data.</text>
</comment>
<protein>
    <submittedName>
        <fullName evidence="3">G3947 protein</fullName>
    </submittedName>
</protein>
<name>A0ABP1FRW8_9CHLO</name>
<dbReference type="Gene3D" id="1.10.3970.10">
    <property type="entry name" value="BSD domain"/>
    <property type="match status" value="1"/>
</dbReference>
<dbReference type="Pfam" id="PF03909">
    <property type="entry name" value="BSD"/>
    <property type="match status" value="1"/>
</dbReference>
<feature type="compositionally biased region" description="Low complexity" evidence="1">
    <location>
        <begin position="426"/>
        <end position="464"/>
    </location>
</feature>
<evidence type="ECO:0000313" key="4">
    <source>
        <dbReference type="Proteomes" id="UP001497392"/>
    </source>
</evidence>
<feature type="compositionally biased region" description="Low complexity" evidence="1">
    <location>
        <begin position="190"/>
        <end position="202"/>
    </location>
</feature>
<evidence type="ECO:0000256" key="1">
    <source>
        <dbReference type="SAM" id="MobiDB-lite"/>
    </source>
</evidence>
<reference evidence="3 4" key="1">
    <citation type="submission" date="2024-06" db="EMBL/GenBank/DDBJ databases">
        <authorList>
            <person name="Kraege A."/>
            <person name="Thomma B."/>
        </authorList>
    </citation>
    <scope>NUCLEOTIDE SEQUENCE [LARGE SCALE GENOMIC DNA]</scope>
</reference>
<feature type="region of interest" description="Disordered" evidence="1">
    <location>
        <begin position="1"/>
        <end position="40"/>
    </location>
</feature>
<evidence type="ECO:0000313" key="3">
    <source>
        <dbReference type="EMBL" id="CAL5221706.1"/>
    </source>
</evidence>
<evidence type="ECO:0000259" key="2">
    <source>
        <dbReference type="PROSITE" id="PS50858"/>
    </source>
</evidence>
<keyword evidence="4" id="KW-1185">Reference proteome</keyword>
<dbReference type="PROSITE" id="PS50858">
    <property type="entry name" value="BSD"/>
    <property type="match status" value="1"/>
</dbReference>
<feature type="compositionally biased region" description="Acidic residues" evidence="1">
    <location>
        <begin position="510"/>
        <end position="543"/>
    </location>
</feature>
<dbReference type="InterPro" id="IPR051494">
    <property type="entry name" value="BSD_domain-containing"/>
</dbReference>
<feature type="compositionally biased region" description="Basic and acidic residues" evidence="1">
    <location>
        <begin position="474"/>
        <end position="488"/>
    </location>
</feature>
<dbReference type="EMBL" id="CAXHTA020000005">
    <property type="protein sequence ID" value="CAL5221706.1"/>
    <property type="molecule type" value="Genomic_DNA"/>
</dbReference>
<dbReference type="Proteomes" id="UP001497392">
    <property type="component" value="Unassembled WGS sequence"/>
</dbReference>
<proteinExistence type="predicted"/>
<dbReference type="PANTHER" id="PTHR16019:SF5">
    <property type="entry name" value="BSD DOMAIN-CONTAINING PROTEIN 1"/>
    <property type="match status" value="1"/>
</dbReference>
<dbReference type="SMART" id="SM00751">
    <property type="entry name" value="BSD"/>
    <property type="match status" value="1"/>
</dbReference>
<organism evidence="3 4">
    <name type="scientific">Coccomyxa viridis</name>
    <dbReference type="NCBI Taxonomy" id="1274662"/>
    <lineage>
        <taxon>Eukaryota</taxon>
        <taxon>Viridiplantae</taxon>
        <taxon>Chlorophyta</taxon>
        <taxon>core chlorophytes</taxon>
        <taxon>Trebouxiophyceae</taxon>
        <taxon>Trebouxiophyceae incertae sedis</taxon>
        <taxon>Coccomyxaceae</taxon>
        <taxon>Coccomyxa</taxon>
    </lineage>
</organism>